<dbReference type="Proteomes" id="UP001189429">
    <property type="component" value="Unassembled WGS sequence"/>
</dbReference>
<keyword evidence="5" id="KW-1185">Reference proteome</keyword>
<evidence type="ECO:0000313" key="4">
    <source>
        <dbReference type="EMBL" id="CAK0861784.1"/>
    </source>
</evidence>
<accession>A0ABN9UPA0</accession>
<dbReference type="PANTHER" id="PTHR24346">
    <property type="entry name" value="MAP/MICROTUBULE AFFINITY-REGULATING KINASE"/>
    <property type="match status" value="1"/>
</dbReference>
<dbReference type="Pfam" id="PF00069">
    <property type="entry name" value="Pkinase"/>
    <property type="match status" value="1"/>
</dbReference>
<sequence length="493" mass="54325">MRSTRAGRLPPASSRSIVNTYVARMASQLPEDFTFATLVPWDSPHKPDRLITPDTAHAGHWDAREIASLVSGCSCLLVPCTLETKYEKRMIQSLLQQIEPNSDLCVALLQLLEIPGDMSKEYVEMVMARHDVLLTLGADVVILDPSDDQDRLYAELDQERTWLDANVQHAQCMIDESADAKLQAALEYHHELLWESMPKAMMHALPPVNHNLVETATSVGDYRLMHRLSTVSGNVIFARRSEVEEVVLKVYDKSDYVTAGDVENIDRELRILRGELRHPHIVQCMCVLHSFSRVYLALQVGGKKNLSQHLLNQPGYRLDLQDAVDCTAQIAGALAFCHSRNIVHRQVSLDHVVVDDQSETSFCRLVDFSAATRCVESTPSTTLCGGLPCIAPEMVLEASYFAKPADCWSLGVVLLEAVGGMGSMRQAVGWPDDAELEPAAARTRNFFSCDGSHARAMAVMGGVRSHAVLTRLSGLLEPEPAARAVAGSPFQAS</sequence>
<protein>
    <recommendedName>
        <fullName evidence="3">Protein kinase domain-containing protein</fullName>
    </recommendedName>
</protein>
<reference evidence="4" key="1">
    <citation type="submission" date="2023-10" db="EMBL/GenBank/DDBJ databases">
        <authorList>
            <person name="Chen Y."/>
            <person name="Shah S."/>
            <person name="Dougan E. K."/>
            <person name="Thang M."/>
            <person name="Chan C."/>
        </authorList>
    </citation>
    <scope>NUCLEOTIDE SEQUENCE [LARGE SCALE GENOMIC DNA]</scope>
</reference>
<proteinExistence type="predicted"/>
<dbReference type="Gene3D" id="1.10.510.10">
    <property type="entry name" value="Transferase(Phosphotransferase) domain 1"/>
    <property type="match status" value="1"/>
</dbReference>
<name>A0ABN9UPA0_9DINO</name>
<keyword evidence="1" id="KW-0547">Nucleotide-binding</keyword>
<gene>
    <name evidence="4" type="ORF">PCOR1329_LOCUS50358</name>
</gene>
<keyword evidence="2" id="KW-0067">ATP-binding</keyword>
<evidence type="ECO:0000259" key="3">
    <source>
        <dbReference type="PROSITE" id="PS50011"/>
    </source>
</evidence>
<evidence type="ECO:0000256" key="1">
    <source>
        <dbReference type="ARBA" id="ARBA00022741"/>
    </source>
</evidence>
<dbReference type="PROSITE" id="PS50011">
    <property type="entry name" value="PROTEIN_KINASE_DOM"/>
    <property type="match status" value="1"/>
</dbReference>
<dbReference type="InterPro" id="IPR000719">
    <property type="entry name" value="Prot_kinase_dom"/>
</dbReference>
<dbReference type="SUPFAM" id="SSF56112">
    <property type="entry name" value="Protein kinase-like (PK-like)"/>
    <property type="match status" value="1"/>
</dbReference>
<dbReference type="PANTHER" id="PTHR24346:SF30">
    <property type="entry name" value="MATERNAL EMBRYONIC LEUCINE ZIPPER KINASE"/>
    <property type="match status" value="1"/>
</dbReference>
<feature type="domain" description="Protein kinase" evidence="3">
    <location>
        <begin position="222"/>
        <end position="493"/>
    </location>
</feature>
<evidence type="ECO:0000313" key="5">
    <source>
        <dbReference type="Proteomes" id="UP001189429"/>
    </source>
</evidence>
<comment type="caution">
    <text evidence="4">The sequence shown here is derived from an EMBL/GenBank/DDBJ whole genome shotgun (WGS) entry which is preliminary data.</text>
</comment>
<dbReference type="SMART" id="SM00220">
    <property type="entry name" value="S_TKc"/>
    <property type="match status" value="1"/>
</dbReference>
<dbReference type="InterPro" id="IPR011009">
    <property type="entry name" value="Kinase-like_dom_sf"/>
</dbReference>
<evidence type="ECO:0000256" key="2">
    <source>
        <dbReference type="ARBA" id="ARBA00022840"/>
    </source>
</evidence>
<organism evidence="4 5">
    <name type="scientific">Prorocentrum cordatum</name>
    <dbReference type="NCBI Taxonomy" id="2364126"/>
    <lineage>
        <taxon>Eukaryota</taxon>
        <taxon>Sar</taxon>
        <taxon>Alveolata</taxon>
        <taxon>Dinophyceae</taxon>
        <taxon>Prorocentrales</taxon>
        <taxon>Prorocentraceae</taxon>
        <taxon>Prorocentrum</taxon>
    </lineage>
</organism>
<dbReference type="EMBL" id="CAUYUJ010016094">
    <property type="protein sequence ID" value="CAK0861784.1"/>
    <property type="molecule type" value="Genomic_DNA"/>
</dbReference>